<proteinExistence type="predicted"/>
<dbReference type="HOGENOM" id="CLU_067338_2_0_9"/>
<name>U5MMW0_CLOSA</name>
<sequence>MQYYTKRKSHKYISLILLIIVLIVVFNLIIAFFDTRVMPSIIDIAKTMAKSQTLEVINDESINILSDEFKYDEMIKIQKDKDGNIILIQADTAKLNYIAAKLATECNKKLGDMNNSTIKVPLGWMTNKSAFYSLGPKINMEIEPIGNITTSYESKFESAGINQTRHKIYLNVAAKIRMKLPLQSQDVDVTTQIPVSDTIIVGKIPNTTLGLGDLTKNTNNNDNGNNNDKSNDQKNN</sequence>
<keyword evidence="2" id="KW-0812">Transmembrane</keyword>
<feature type="compositionally biased region" description="Low complexity" evidence="1">
    <location>
        <begin position="210"/>
        <end position="228"/>
    </location>
</feature>
<accession>U5MMW0</accession>
<dbReference type="OrthoDB" id="1649278at2"/>
<dbReference type="InterPro" id="IPR014197">
    <property type="entry name" value="Sporulation_prot_YunB"/>
</dbReference>
<reference evidence="3 4" key="1">
    <citation type="journal article" date="2013" name="Genome Announc.">
        <title>Complete Genome Sequence of the Solvent Producer Clostridium saccharobutylicum NCP262 (DSM 13864).</title>
        <authorList>
            <person name="Poehlein A."/>
            <person name="Hartwich K."/>
            <person name="Krabben P."/>
            <person name="Ehrenreich A."/>
            <person name="Liebl W."/>
            <person name="Durre P."/>
            <person name="Gottschalk G."/>
            <person name="Daniel R."/>
        </authorList>
    </citation>
    <scope>NUCLEOTIDE SEQUENCE [LARGE SCALE GENOMIC DNA]</scope>
    <source>
        <strain evidence="3">DSM 13864</strain>
    </source>
</reference>
<dbReference type="GeneID" id="55473656"/>
<dbReference type="PATRIC" id="fig|1345695.10.peg.3368"/>
<evidence type="ECO:0000256" key="2">
    <source>
        <dbReference type="SAM" id="Phobius"/>
    </source>
</evidence>
<dbReference type="eggNOG" id="ENOG5031XUS">
    <property type="taxonomic scope" value="Bacteria"/>
</dbReference>
<keyword evidence="2" id="KW-0472">Membrane</keyword>
<dbReference type="NCBIfam" id="TIGR02832">
    <property type="entry name" value="spo_yunB"/>
    <property type="match status" value="1"/>
</dbReference>
<dbReference type="PIRSF" id="PIRSF021383">
    <property type="entry name" value="YunB"/>
    <property type="match status" value="1"/>
</dbReference>
<dbReference type="RefSeq" id="WP_022744426.1">
    <property type="nucleotide sequence ID" value="NC_022571.1"/>
</dbReference>
<keyword evidence="2" id="KW-1133">Transmembrane helix</keyword>
<dbReference type="Pfam" id="PF09560">
    <property type="entry name" value="Spore_YunB"/>
    <property type="match status" value="1"/>
</dbReference>
<organism evidence="3 4">
    <name type="scientific">Clostridium saccharobutylicum DSM 13864</name>
    <dbReference type="NCBI Taxonomy" id="1345695"/>
    <lineage>
        <taxon>Bacteria</taxon>
        <taxon>Bacillati</taxon>
        <taxon>Bacillota</taxon>
        <taxon>Clostridia</taxon>
        <taxon>Eubacteriales</taxon>
        <taxon>Clostridiaceae</taxon>
        <taxon>Clostridium</taxon>
    </lineage>
</organism>
<feature type="transmembrane region" description="Helical" evidence="2">
    <location>
        <begin position="12"/>
        <end position="33"/>
    </location>
</feature>
<gene>
    <name evidence="3" type="primary">yunB</name>
    <name evidence="3" type="ORF">CLSA_c11380</name>
</gene>
<evidence type="ECO:0000256" key="1">
    <source>
        <dbReference type="SAM" id="MobiDB-lite"/>
    </source>
</evidence>
<dbReference type="AlphaFoldDB" id="U5MMW0"/>
<feature type="region of interest" description="Disordered" evidence="1">
    <location>
        <begin position="210"/>
        <end position="236"/>
    </location>
</feature>
<dbReference type="Proteomes" id="UP000017118">
    <property type="component" value="Chromosome"/>
</dbReference>
<evidence type="ECO:0000313" key="4">
    <source>
        <dbReference type="Proteomes" id="UP000017118"/>
    </source>
</evidence>
<dbReference type="EMBL" id="CP006721">
    <property type="protein sequence ID" value="AGX42144.1"/>
    <property type="molecule type" value="Genomic_DNA"/>
</dbReference>
<evidence type="ECO:0000313" key="3">
    <source>
        <dbReference type="EMBL" id="AGX42144.1"/>
    </source>
</evidence>
<dbReference type="KEGG" id="csb:CLSA_c11380"/>
<protein>
    <submittedName>
        <fullName evidence="3">Sporulation protein YunB</fullName>
    </submittedName>
</protein>
<keyword evidence="4" id="KW-1185">Reference proteome</keyword>